<dbReference type="SUPFAM" id="SSF53335">
    <property type="entry name" value="S-adenosyl-L-methionine-dependent methyltransferases"/>
    <property type="match status" value="1"/>
</dbReference>
<comment type="caution">
    <text evidence="5">The sequence shown here is derived from an EMBL/GenBank/DDBJ whole genome shotgun (WGS) entry which is preliminary data.</text>
</comment>
<dbReference type="Proteomes" id="UP000004095">
    <property type="component" value="Unassembled WGS sequence"/>
</dbReference>
<dbReference type="InterPro" id="IPR029063">
    <property type="entry name" value="SAM-dependent_MTases_sf"/>
</dbReference>
<gene>
    <name evidence="5" type="ORF">M23134_02157</name>
</gene>
<dbReference type="InterPro" id="IPR013216">
    <property type="entry name" value="Methyltransf_11"/>
</dbReference>
<proteinExistence type="inferred from homology"/>
<dbReference type="GO" id="GO:0008757">
    <property type="term" value="F:S-adenosylmethionine-dependent methyltransferase activity"/>
    <property type="evidence" value="ECO:0007669"/>
    <property type="project" value="InterPro"/>
</dbReference>
<evidence type="ECO:0000256" key="2">
    <source>
        <dbReference type="ARBA" id="ARBA00022603"/>
    </source>
</evidence>
<dbReference type="Gene3D" id="3.40.50.150">
    <property type="entry name" value="Vaccinia Virus protein VP39"/>
    <property type="match status" value="1"/>
</dbReference>
<dbReference type="Pfam" id="PF08241">
    <property type="entry name" value="Methyltransf_11"/>
    <property type="match status" value="1"/>
</dbReference>
<dbReference type="AlphaFoldDB" id="A1ZND6"/>
<evidence type="ECO:0000313" key="5">
    <source>
        <dbReference type="EMBL" id="EAY28047.1"/>
    </source>
</evidence>
<keyword evidence="6" id="KW-1185">Reference proteome</keyword>
<dbReference type="OrthoDB" id="9797252at2"/>
<sequence length="255" mass="29219">MNFKDNFSKQASIYAKYRPSYPEGLYDFLLQQVPNKTQAWDCATGNGQVAKALASHFDQVMATDASKAQIDHAVQMPNIHYHVATAEDSGLANDSVDFIAVGQAAHWFRMERFYEEVQRVARPGAMLALWGYGLGYFEAQIANASALNTLIRHFYTQVVGKYWDAERKHIDNAYESIVFPYEPIATPDFKMKLNWSLDDLLGYLKTWSSVQKYIVQNGVNPVETLRPELTKVWGEEVRQRTITWDIYLKFGKVQL</sequence>
<evidence type="ECO:0000313" key="6">
    <source>
        <dbReference type="Proteomes" id="UP000004095"/>
    </source>
</evidence>
<reference evidence="5 6" key="1">
    <citation type="submission" date="2007-01" db="EMBL/GenBank/DDBJ databases">
        <authorList>
            <person name="Haygood M."/>
            <person name="Podell S."/>
            <person name="Anderson C."/>
            <person name="Hopkinson B."/>
            <person name="Roe K."/>
            <person name="Barbeau K."/>
            <person name="Gaasterland T."/>
            <person name="Ferriera S."/>
            <person name="Johnson J."/>
            <person name="Kravitz S."/>
            <person name="Beeson K."/>
            <person name="Sutton G."/>
            <person name="Rogers Y.-H."/>
            <person name="Friedman R."/>
            <person name="Frazier M."/>
            <person name="Venter J.C."/>
        </authorList>
    </citation>
    <scope>NUCLEOTIDE SEQUENCE [LARGE SCALE GENOMIC DNA]</scope>
    <source>
        <strain evidence="5 6">ATCC 23134</strain>
    </source>
</reference>
<comment type="similarity">
    <text evidence="1">Belongs to the methyltransferase superfamily.</text>
</comment>
<evidence type="ECO:0000256" key="1">
    <source>
        <dbReference type="ARBA" id="ARBA00008361"/>
    </source>
</evidence>
<dbReference type="PANTHER" id="PTHR44942:SF4">
    <property type="entry name" value="METHYLTRANSFERASE TYPE 11 DOMAIN-CONTAINING PROTEIN"/>
    <property type="match status" value="1"/>
</dbReference>
<protein>
    <submittedName>
        <fullName evidence="5">SAM (And some other nucleotide) binding motif</fullName>
    </submittedName>
</protein>
<name>A1ZND6_MICM2</name>
<keyword evidence="3" id="KW-0808">Transferase</keyword>
<feature type="domain" description="Methyltransferase type 11" evidence="4">
    <location>
        <begin position="41"/>
        <end position="128"/>
    </location>
</feature>
<dbReference type="eggNOG" id="COG2226">
    <property type="taxonomic scope" value="Bacteria"/>
</dbReference>
<evidence type="ECO:0000256" key="3">
    <source>
        <dbReference type="ARBA" id="ARBA00022679"/>
    </source>
</evidence>
<dbReference type="InterPro" id="IPR051052">
    <property type="entry name" value="Diverse_substrate_MTase"/>
</dbReference>
<keyword evidence="2" id="KW-0489">Methyltransferase</keyword>
<accession>A1ZND6</accession>
<dbReference type="PANTHER" id="PTHR44942">
    <property type="entry name" value="METHYLTRANSF_11 DOMAIN-CONTAINING PROTEIN"/>
    <property type="match status" value="1"/>
</dbReference>
<dbReference type="RefSeq" id="WP_004155971.1">
    <property type="nucleotide sequence ID" value="NZ_AAWS01000018.1"/>
</dbReference>
<evidence type="ECO:0000259" key="4">
    <source>
        <dbReference type="Pfam" id="PF08241"/>
    </source>
</evidence>
<dbReference type="EMBL" id="AAWS01000018">
    <property type="protein sequence ID" value="EAY28047.1"/>
    <property type="molecule type" value="Genomic_DNA"/>
</dbReference>
<organism evidence="5 6">
    <name type="scientific">Microscilla marina ATCC 23134</name>
    <dbReference type="NCBI Taxonomy" id="313606"/>
    <lineage>
        <taxon>Bacteria</taxon>
        <taxon>Pseudomonadati</taxon>
        <taxon>Bacteroidota</taxon>
        <taxon>Cytophagia</taxon>
        <taxon>Cytophagales</taxon>
        <taxon>Microscillaceae</taxon>
        <taxon>Microscilla</taxon>
    </lineage>
</organism>
<dbReference type="GO" id="GO:0032259">
    <property type="term" value="P:methylation"/>
    <property type="evidence" value="ECO:0007669"/>
    <property type="project" value="UniProtKB-KW"/>
</dbReference>